<dbReference type="Proteomes" id="UP000078476">
    <property type="component" value="Unassembled WGS sequence"/>
</dbReference>
<accession>A0A177NDD9</accession>
<dbReference type="RefSeq" id="WP_066982100.1">
    <property type="nucleotide sequence ID" value="NZ_LUUI01000101.1"/>
</dbReference>
<dbReference type="STRING" id="980561.A1359_09455"/>
<dbReference type="EMBL" id="LUUI01000101">
    <property type="protein sequence ID" value="OAI15624.1"/>
    <property type="molecule type" value="Genomic_DNA"/>
</dbReference>
<feature type="chain" id="PRO_5008069032" description="Integrating conjugative element protein" evidence="1">
    <location>
        <begin position="22"/>
        <end position="163"/>
    </location>
</feature>
<dbReference type="AlphaFoldDB" id="A0A177NDD9"/>
<evidence type="ECO:0000256" key="1">
    <source>
        <dbReference type="SAM" id="SignalP"/>
    </source>
</evidence>
<keyword evidence="3" id="KW-1185">Reference proteome</keyword>
<dbReference type="InterPro" id="IPR021300">
    <property type="entry name" value="Integr_conj_element_PFL4695"/>
</dbReference>
<evidence type="ECO:0000313" key="3">
    <source>
        <dbReference type="Proteomes" id="UP000078476"/>
    </source>
</evidence>
<comment type="caution">
    <text evidence="2">The sequence shown here is derived from an EMBL/GenBank/DDBJ whole genome shotgun (WGS) entry which is preliminary data.</text>
</comment>
<keyword evidence="1" id="KW-0732">Signal</keyword>
<evidence type="ECO:0008006" key="4">
    <source>
        <dbReference type="Google" id="ProtNLM"/>
    </source>
</evidence>
<organism evidence="2 3">
    <name type="scientific">Methylomonas lenta</name>
    <dbReference type="NCBI Taxonomy" id="980561"/>
    <lineage>
        <taxon>Bacteria</taxon>
        <taxon>Pseudomonadati</taxon>
        <taxon>Pseudomonadota</taxon>
        <taxon>Gammaproteobacteria</taxon>
        <taxon>Methylococcales</taxon>
        <taxon>Methylococcaceae</taxon>
        <taxon>Methylomonas</taxon>
    </lineage>
</organism>
<name>A0A177NDD9_9GAMM</name>
<gene>
    <name evidence="2" type="ORF">A1359_09455</name>
</gene>
<proteinExistence type="predicted"/>
<dbReference type="Pfam" id="PF11072">
    <property type="entry name" value="DUF2859"/>
    <property type="match status" value="1"/>
</dbReference>
<protein>
    <recommendedName>
        <fullName evidence="4">Integrating conjugative element protein</fullName>
    </recommendedName>
</protein>
<sequence length="163" mass="17768">MRFRLIVLSALVASLSLSSGAEPVVIFDNGRTMRLPHQPQTLHVQTPVVANFDVQIEPLPVKTPSLSPGKVASRTIDRPYLDRPVFIVGADPLSIRWLRLHLAQLKQLNAIGLVVNVETQAQLRQLQNTAGGLAIHPLAGDAIAAQLALVHYPVLITSTRIEQ</sequence>
<evidence type="ECO:0000313" key="2">
    <source>
        <dbReference type="EMBL" id="OAI15624.1"/>
    </source>
</evidence>
<dbReference type="NCBIfam" id="TIGR03765">
    <property type="entry name" value="ICE_PFL_4695"/>
    <property type="match status" value="1"/>
</dbReference>
<feature type="signal peptide" evidence="1">
    <location>
        <begin position="1"/>
        <end position="21"/>
    </location>
</feature>
<reference evidence="2 3" key="1">
    <citation type="submission" date="2016-03" db="EMBL/GenBank/DDBJ databases">
        <authorList>
            <person name="Ploux O."/>
        </authorList>
    </citation>
    <scope>NUCLEOTIDE SEQUENCE [LARGE SCALE GENOMIC DNA]</scope>
    <source>
        <strain evidence="2 3">R-45370</strain>
    </source>
</reference>